<keyword evidence="4" id="KW-1185">Reference proteome</keyword>
<evidence type="ECO:0000313" key="3">
    <source>
        <dbReference type="EMBL" id="GMS84906.1"/>
    </source>
</evidence>
<reference evidence="3" key="1">
    <citation type="submission" date="2023-10" db="EMBL/GenBank/DDBJ databases">
        <title>Genome assembly of Pristionchus species.</title>
        <authorList>
            <person name="Yoshida K."/>
            <person name="Sommer R.J."/>
        </authorList>
    </citation>
    <scope>NUCLEOTIDE SEQUENCE</scope>
    <source>
        <strain evidence="3">RS0144</strain>
    </source>
</reference>
<keyword evidence="1" id="KW-0479">Metal-binding</keyword>
<name>A0AAV5SZF8_9BILA</name>
<feature type="domain" description="C2H2-type" evidence="2">
    <location>
        <begin position="57"/>
        <end position="80"/>
    </location>
</feature>
<dbReference type="PANTHER" id="PTHR21190">
    <property type="entry name" value="GH10077P"/>
    <property type="match status" value="1"/>
</dbReference>
<dbReference type="PANTHER" id="PTHR21190:SF1">
    <property type="entry name" value="GH10077P"/>
    <property type="match status" value="1"/>
</dbReference>
<organism evidence="3 4">
    <name type="scientific">Pristionchus entomophagus</name>
    <dbReference type="NCBI Taxonomy" id="358040"/>
    <lineage>
        <taxon>Eukaryota</taxon>
        <taxon>Metazoa</taxon>
        <taxon>Ecdysozoa</taxon>
        <taxon>Nematoda</taxon>
        <taxon>Chromadorea</taxon>
        <taxon>Rhabditida</taxon>
        <taxon>Rhabditina</taxon>
        <taxon>Diplogasteromorpha</taxon>
        <taxon>Diplogasteroidea</taxon>
        <taxon>Neodiplogasteridae</taxon>
        <taxon>Pristionchus</taxon>
    </lineage>
</organism>
<dbReference type="SMART" id="SM00355">
    <property type="entry name" value="ZnF_C2H2"/>
    <property type="match status" value="2"/>
</dbReference>
<dbReference type="GO" id="GO:0008270">
    <property type="term" value="F:zinc ion binding"/>
    <property type="evidence" value="ECO:0007669"/>
    <property type="project" value="UniProtKB-KW"/>
</dbReference>
<proteinExistence type="predicted"/>
<dbReference type="InterPro" id="IPR013087">
    <property type="entry name" value="Znf_C2H2_type"/>
</dbReference>
<dbReference type="PROSITE" id="PS00028">
    <property type="entry name" value="ZINC_FINGER_C2H2_1"/>
    <property type="match status" value="1"/>
</dbReference>
<dbReference type="PROSITE" id="PS50157">
    <property type="entry name" value="ZINC_FINGER_C2H2_2"/>
    <property type="match status" value="1"/>
</dbReference>
<evidence type="ECO:0000259" key="2">
    <source>
        <dbReference type="PROSITE" id="PS50157"/>
    </source>
</evidence>
<protein>
    <recommendedName>
        <fullName evidence="2">C2H2-type domain-containing protein</fullName>
    </recommendedName>
</protein>
<sequence length="155" mass="16713">SSVSMELDGMASSSTVSKCEGCGFNSDNFLVFLQHRATCHHLKMESEVKTVTPPSSFPCSDCDQSFDSAANLSQHTVLVHGQFGNLLNMFAGGESSNFPAFLLNSQLPNPFSSLTNTPPVVKPPPAKRNYSSAGKNYCDVCNKKCATNTFSERTC</sequence>
<keyword evidence="1" id="KW-0862">Zinc</keyword>
<accession>A0AAV5SZF8</accession>
<dbReference type="AlphaFoldDB" id="A0AAV5SZF8"/>
<evidence type="ECO:0000313" key="4">
    <source>
        <dbReference type="Proteomes" id="UP001432027"/>
    </source>
</evidence>
<dbReference type="Proteomes" id="UP001432027">
    <property type="component" value="Unassembled WGS sequence"/>
</dbReference>
<comment type="caution">
    <text evidence="3">The sequence shown here is derived from an EMBL/GenBank/DDBJ whole genome shotgun (WGS) entry which is preliminary data.</text>
</comment>
<evidence type="ECO:0000256" key="1">
    <source>
        <dbReference type="PROSITE-ProRule" id="PRU00042"/>
    </source>
</evidence>
<dbReference type="EMBL" id="BTSX01000002">
    <property type="protein sequence ID" value="GMS84906.1"/>
    <property type="molecule type" value="Genomic_DNA"/>
</dbReference>
<gene>
    <name evidence="3" type="ORF">PENTCL1PPCAC_7081</name>
</gene>
<dbReference type="Gene3D" id="3.30.160.60">
    <property type="entry name" value="Classic Zinc Finger"/>
    <property type="match status" value="1"/>
</dbReference>
<feature type="non-terminal residue" evidence="3">
    <location>
        <position position="1"/>
    </location>
</feature>
<keyword evidence="1" id="KW-0863">Zinc-finger</keyword>